<dbReference type="GO" id="GO:0046872">
    <property type="term" value="F:metal ion binding"/>
    <property type="evidence" value="ECO:0007669"/>
    <property type="project" value="UniProtKB-KW"/>
</dbReference>
<dbReference type="InterPro" id="IPR044861">
    <property type="entry name" value="IPNS-like_FE2OG_OXY"/>
</dbReference>
<protein>
    <submittedName>
        <fullName evidence="5">Clavaminate synthase-like protein</fullName>
    </submittedName>
</protein>
<dbReference type="GO" id="GO:0044283">
    <property type="term" value="P:small molecule biosynthetic process"/>
    <property type="evidence" value="ECO:0007669"/>
    <property type="project" value="UniProtKB-ARBA"/>
</dbReference>
<dbReference type="Pfam" id="PF14226">
    <property type="entry name" value="DIOX_N"/>
    <property type="match status" value="1"/>
</dbReference>
<dbReference type="GO" id="GO:0016491">
    <property type="term" value="F:oxidoreductase activity"/>
    <property type="evidence" value="ECO:0007669"/>
    <property type="project" value="UniProtKB-KW"/>
</dbReference>
<organism evidence="5 6">
    <name type="scientific">Lepidopterella palustris CBS 459.81</name>
    <dbReference type="NCBI Taxonomy" id="1314670"/>
    <lineage>
        <taxon>Eukaryota</taxon>
        <taxon>Fungi</taxon>
        <taxon>Dikarya</taxon>
        <taxon>Ascomycota</taxon>
        <taxon>Pezizomycotina</taxon>
        <taxon>Dothideomycetes</taxon>
        <taxon>Pleosporomycetidae</taxon>
        <taxon>Mytilinidiales</taxon>
        <taxon>Argynnaceae</taxon>
        <taxon>Lepidopterella</taxon>
    </lineage>
</organism>
<proteinExistence type="inferred from homology"/>
<evidence type="ECO:0000313" key="6">
    <source>
        <dbReference type="Proteomes" id="UP000250266"/>
    </source>
</evidence>
<keyword evidence="2" id="KW-0408">Iron</keyword>
<dbReference type="InterPro" id="IPR027443">
    <property type="entry name" value="IPNS-like_sf"/>
</dbReference>
<keyword evidence="2" id="KW-0479">Metal-binding</keyword>
<keyword evidence="2" id="KW-0560">Oxidoreductase</keyword>
<dbReference type="AlphaFoldDB" id="A0A8E2JJ98"/>
<comment type="similarity">
    <text evidence="1 2">Belongs to the iron/ascorbate-dependent oxidoreductase family.</text>
</comment>
<keyword evidence="6" id="KW-1185">Reference proteome</keyword>
<evidence type="ECO:0000259" key="4">
    <source>
        <dbReference type="PROSITE" id="PS51471"/>
    </source>
</evidence>
<dbReference type="InterPro" id="IPR005123">
    <property type="entry name" value="Oxoglu/Fe-dep_dioxygenase_dom"/>
</dbReference>
<feature type="region of interest" description="Disordered" evidence="3">
    <location>
        <begin position="275"/>
        <end position="296"/>
    </location>
</feature>
<evidence type="ECO:0000256" key="3">
    <source>
        <dbReference type="SAM" id="MobiDB-lite"/>
    </source>
</evidence>
<name>A0A8E2JJ98_9PEZI</name>
<evidence type="ECO:0000313" key="5">
    <source>
        <dbReference type="EMBL" id="OCK84392.1"/>
    </source>
</evidence>
<dbReference type="PRINTS" id="PR00682">
    <property type="entry name" value="IPNSYNTHASE"/>
</dbReference>
<evidence type="ECO:0000256" key="1">
    <source>
        <dbReference type="ARBA" id="ARBA00008056"/>
    </source>
</evidence>
<accession>A0A8E2JJ98</accession>
<dbReference type="OrthoDB" id="288590at2759"/>
<evidence type="ECO:0000256" key="2">
    <source>
        <dbReference type="RuleBase" id="RU003682"/>
    </source>
</evidence>
<dbReference type="PROSITE" id="PS51471">
    <property type="entry name" value="FE2OG_OXY"/>
    <property type="match status" value="1"/>
</dbReference>
<dbReference type="Pfam" id="PF03171">
    <property type="entry name" value="2OG-FeII_Oxy"/>
    <property type="match status" value="1"/>
</dbReference>
<dbReference type="Gene3D" id="2.60.120.330">
    <property type="entry name" value="B-lactam Antibiotic, Isopenicillin N Synthase, Chain"/>
    <property type="match status" value="1"/>
</dbReference>
<dbReference type="PANTHER" id="PTHR47990">
    <property type="entry name" value="2-OXOGLUTARATE (2OG) AND FE(II)-DEPENDENT OXYGENASE SUPERFAMILY PROTEIN-RELATED"/>
    <property type="match status" value="1"/>
</dbReference>
<sequence>MAKESTPSPTLVGDIPIVDFSKFLHGDEEQKRTVAKQIDRAFRETGFVYLIGHGIGPDRVSEAFKWSNKFFALPTSIKMLAPHPPGGSHHRGYSGLGQEKISQELYSKSAISKAREVADVKESFESGNINDPMQPNLWVPESHIPGFRGFMESFFWDCSSLIHTLLSTLSIALDVPTPGLSPTHAQSLFQLRLLHYPSLPSRLLRTNAKTRINAHSDFGTLTLLFQDSVGGLEIQDPDPAKKGVWRTVPPVKDAVLVNVGDLMARWSNGRWRSTMHRVGAPPRQRGGAGGRDEEEEEMCEPRYSIPFFATADMDTVIDALPGCWDDEHPKLYEPVTAWEYVQMRMAALYE</sequence>
<gene>
    <name evidence="5" type="ORF">K432DRAFT_289009</name>
</gene>
<reference evidence="5 6" key="1">
    <citation type="journal article" date="2016" name="Nat. Commun.">
        <title>Ectomycorrhizal ecology is imprinted in the genome of the dominant symbiotic fungus Cenococcum geophilum.</title>
        <authorList>
            <consortium name="DOE Joint Genome Institute"/>
            <person name="Peter M."/>
            <person name="Kohler A."/>
            <person name="Ohm R.A."/>
            <person name="Kuo A."/>
            <person name="Krutzmann J."/>
            <person name="Morin E."/>
            <person name="Arend M."/>
            <person name="Barry K.W."/>
            <person name="Binder M."/>
            <person name="Choi C."/>
            <person name="Clum A."/>
            <person name="Copeland A."/>
            <person name="Grisel N."/>
            <person name="Haridas S."/>
            <person name="Kipfer T."/>
            <person name="LaButti K."/>
            <person name="Lindquist E."/>
            <person name="Lipzen A."/>
            <person name="Maire R."/>
            <person name="Meier B."/>
            <person name="Mihaltcheva S."/>
            <person name="Molinier V."/>
            <person name="Murat C."/>
            <person name="Poggeler S."/>
            <person name="Quandt C.A."/>
            <person name="Sperisen C."/>
            <person name="Tritt A."/>
            <person name="Tisserant E."/>
            <person name="Crous P.W."/>
            <person name="Henrissat B."/>
            <person name="Nehls U."/>
            <person name="Egli S."/>
            <person name="Spatafora J.W."/>
            <person name="Grigoriev I.V."/>
            <person name="Martin F.M."/>
        </authorList>
    </citation>
    <scope>NUCLEOTIDE SEQUENCE [LARGE SCALE GENOMIC DNA]</scope>
    <source>
        <strain evidence="5 6">CBS 459.81</strain>
    </source>
</reference>
<dbReference type="InterPro" id="IPR026992">
    <property type="entry name" value="DIOX_N"/>
</dbReference>
<dbReference type="InterPro" id="IPR050231">
    <property type="entry name" value="Iron_ascorbate_oxido_reductase"/>
</dbReference>
<feature type="domain" description="Fe2OG dioxygenase" evidence="4">
    <location>
        <begin position="187"/>
        <end position="311"/>
    </location>
</feature>
<dbReference type="Proteomes" id="UP000250266">
    <property type="component" value="Unassembled WGS sequence"/>
</dbReference>
<dbReference type="SUPFAM" id="SSF51197">
    <property type="entry name" value="Clavaminate synthase-like"/>
    <property type="match status" value="1"/>
</dbReference>
<dbReference type="EMBL" id="KV744838">
    <property type="protein sequence ID" value="OCK84392.1"/>
    <property type="molecule type" value="Genomic_DNA"/>
</dbReference>